<dbReference type="PANTHER" id="PTHR46883">
    <property type="entry name" value="BARDET-BIEDL SYNDROME 12 PROTEIN"/>
    <property type="match status" value="1"/>
</dbReference>
<organism evidence="1">
    <name type="scientific">Arion vulgaris</name>
    <dbReference type="NCBI Taxonomy" id="1028688"/>
    <lineage>
        <taxon>Eukaryota</taxon>
        <taxon>Metazoa</taxon>
        <taxon>Spiralia</taxon>
        <taxon>Lophotrochozoa</taxon>
        <taxon>Mollusca</taxon>
        <taxon>Gastropoda</taxon>
        <taxon>Heterobranchia</taxon>
        <taxon>Euthyneura</taxon>
        <taxon>Panpulmonata</taxon>
        <taxon>Eupulmonata</taxon>
        <taxon>Stylommatophora</taxon>
        <taxon>Helicina</taxon>
        <taxon>Arionoidea</taxon>
        <taxon>Arionidae</taxon>
        <taxon>Arion</taxon>
    </lineage>
</organism>
<dbReference type="InterPro" id="IPR042984">
    <property type="entry name" value="BBS12"/>
</dbReference>
<dbReference type="AlphaFoldDB" id="A0A0B6ZNK2"/>
<sequence>VLLTNVSNSDLDRDEECDNNEKLCVMVQNGIFTTPALSDLKFGNSGKINDLYANTCNLPEKADVLNDFGVSTCCNRDISNDMSRETEQFCSSMKHREIIAGLHDCHGDIADAAKTIFQNQMKDNKETRFNFHLVDCLSLTSSRSSVSVVQGLVIACDALILERLDVGGKPLVTLLVNADVTPSFHHQGYKPTLSKRTFIGKPLSGSEESDERLWCVNTFDIINQLKVKLVLVKGKISSILLDMCEE</sequence>
<dbReference type="PANTHER" id="PTHR46883:SF1">
    <property type="entry name" value="BARDET-BIEDL SYNDROME 12 PROTEIN"/>
    <property type="match status" value="1"/>
</dbReference>
<name>A0A0B6ZNK2_9EUPU</name>
<dbReference type="EMBL" id="HACG01023268">
    <property type="protein sequence ID" value="CEK70133.1"/>
    <property type="molecule type" value="Transcribed_RNA"/>
</dbReference>
<reference evidence="1" key="1">
    <citation type="submission" date="2014-12" db="EMBL/GenBank/DDBJ databases">
        <title>Insight into the proteome of Arion vulgaris.</title>
        <authorList>
            <person name="Aradska J."/>
            <person name="Bulat T."/>
            <person name="Smidak R."/>
            <person name="Sarate P."/>
            <person name="Gangsoo J."/>
            <person name="Sialana F."/>
            <person name="Bilban M."/>
            <person name="Lubec G."/>
        </authorList>
    </citation>
    <scope>NUCLEOTIDE SEQUENCE</scope>
    <source>
        <tissue evidence="1">Skin</tissue>
    </source>
</reference>
<feature type="non-terminal residue" evidence="1">
    <location>
        <position position="246"/>
    </location>
</feature>
<dbReference type="GO" id="GO:0045494">
    <property type="term" value="P:photoreceptor cell maintenance"/>
    <property type="evidence" value="ECO:0007669"/>
    <property type="project" value="TreeGrafter"/>
</dbReference>
<dbReference type="GO" id="GO:0051131">
    <property type="term" value="P:chaperone-mediated protein complex assembly"/>
    <property type="evidence" value="ECO:0007669"/>
    <property type="project" value="InterPro"/>
</dbReference>
<evidence type="ECO:0000313" key="1">
    <source>
        <dbReference type="EMBL" id="CEK70133.1"/>
    </source>
</evidence>
<gene>
    <name evidence="1" type="primary">ORF72951</name>
</gene>
<protein>
    <submittedName>
        <fullName evidence="1">Uncharacterized protein</fullName>
    </submittedName>
</protein>
<proteinExistence type="predicted"/>
<feature type="non-terminal residue" evidence="1">
    <location>
        <position position="1"/>
    </location>
</feature>
<accession>A0A0B6ZNK2</accession>